<evidence type="ECO:0000259" key="3">
    <source>
        <dbReference type="Pfam" id="PF13435"/>
    </source>
</evidence>
<dbReference type="Proteomes" id="UP000254771">
    <property type="component" value="Unassembled WGS sequence"/>
</dbReference>
<sequence length="464" mass="50777">MVARYRFYRNSAWSIREIASNLLRATFITFMAAVFLAPVAKAGQAGAVNLIKTGAYESSKVCSNCHAHLYNQFEQSMHARAFANPVFQNQVYNVLLPQVAGDPDTAHKAGSCLACHSPTTFLTQEQRLPARDSLGESPPGVTCDFCHTTIGHMGLAPGNANYIPSPGPIKYGPLKFASDWHREYSPFQRKSEACAVCHEATNGQGVQIHTTYSEWKTSYWSRNGIECQDCHMSAAGRLIAGSPVFETGTVAAGTLISPPVREQVFSHRFPGANVKSQLEGAVKLRVQSFPGKAKPSQTIFVGVELDNSEAGHSMPTGAIELRLAWLDVRLRMRSSGQEWQLKAKPNARTRWDVAGLNPTDAALLGTEIADGSRLYRAIVVDSEGQQTLNNWEAADKVFDNRLKAGEVRREMFRFTLPADASGSLEAEVALRYLRYPPGFVTRLGIAPADSVLMAKASRIIEIAD</sequence>
<evidence type="ECO:0000256" key="1">
    <source>
        <dbReference type="ARBA" id="ARBA00022729"/>
    </source>
</evidence>
<dbReference type="PANTHER" id="PTHR35038">
    <property type="entry name" value="DISSIMILATORY SULFITE REDUCTASE SIRA"/>
    <property type="match status" value="1"/>
</dbReference>
<keyword evidence="5" id="KW-1185">Reference proteome</keyword>
<dbReference type="Pfam" id="PF13435">
    <property type="entry name" value="Cytochrome_C554"/>
    <property type="match status" value="1"/>
</dbReference>
<dbReference type="InterPro" id="IPR023155">
    <property type="entry name" value="Cyt_c-552/4"/>
</dbReference>
<dbReference type="Gene3D" id="1.10.1130.10">
    <property type="entry name" value="Flavocytochrome C3, Chain A"/>
    <property type="match status" value="1"/>
</dbReference>
<feature type="domain" description="Cytochrome c-552/4" evidence="3">
    <location>
        <begin position="61"/>
        <end position="148"/>
    </location>
</feature>
<keyword evidence="2" id="KW-0472">Membrane</keyword>
<reference evidence="4 5" key="1">
    <citation type="journal article" date="2018" name="ISME J.">
        <title>Endosymbiont genomes yield clues of tubeworm success.</title>
        <authorList>
            <person name="Li Y."/>
            <person name="Liles M.R."/>
            <person name="Halanych K.M."/>
        </authorList>
    </citation>
    <scope>NUCLEOTIDE SEQUENCE [LARGE SCALE GENOMIC DNA]</scope>
    <source>
        <strain evidence="4">A1462</strain>
    </source>
</reference>
<name>A0A370DS16_9GAMM</name>
<proteinExistence type="predicted"/>
<dbReference type="PANTHER" id="PTHR35038:SF8">
    <property type="entry name" value="C-TYPE POLYHEME CYTOCHROME OMCC"/>
    <property type="match status" value="1"/>
</dbReference>
<keyword evidence="1" id="KW-0732">Signal</keyword>
<gene>
    <name evidence="4" type="ORF">DIZ78_05350</name>
</gene>
<evidence type="ECO:0000313" key="4">
    <source>
        <dbReference type="EMBL" id="RDH87229.1"/>
    </source>
</evidence>
<protein>
    <recommendedName>
        <fullName evidence="3">Cytochrome c-552/4 domain-containing protein</fullName>
    </recommendedName>
</protein>
<dbReference type="EMBL" id="QFXE01000006">
    <property type="protein sequence ID" value="RDH87229.1"/>
    <property type="molecule type" value="Genomic_DNA"/>
</dbReference>
<evidence type="ECO:0000313" key="5">
    <source>
        <dbReference type="Proteomes" id="UP000254771"/>
    </source>
</evidence>
<keyword evidence="2" id="KW-1133">Transmembrane helix</keyword>
<keyword evidence="2" id="KW-0812">Transmembrane</keyword>
<accession>A0A370DS16</accession>
<dbReference type="InterPro" id="IPR036280">
    <property type="entry name" value="Multihaem_cyt_sf"/>
</dbReference>
<organism evidence="4 5">
    <name type="scientific">endosymbiont of Escarpia spicata</name>
    <dbReference type="NCBI Taxonomy" id="2200908"/>
    <lineage>
        <taxon>Bacteria</taxon>
        <taxon>Pseudomonadati</taxon>
        <taxon>Pseudomonadota</taxon>
        <taxon>Gammaproteobacteria</taxon>
        <taxon>sulfur-oxidizing symbionts</taxon>
    </lineage>
</organism>
<dbReference type="InterPro" id="IPR051829">
    <property type="entry name" value="Multiheme_Cytochr_ET"/>
</dbReference>
<dbReference type="AlphaFoldDB" id="A0A370DS16"/>
<comment type="caution">
    <text evidence="4">The sequence shown here is derived from an EMBL/GenBank/DDBJ whole genome shotgun (WGS) entry which is preliminary data.</text>
</comment>
<evidence type="ECO:0000256" key="2">
    <source>
        <dbReference type="SAM" id="Phobius"/>
    </source>
</evidence>
<dbReference type="SUPFAM" id="SSF48695">
    <property type="entry name" value="Multiheme cytochromes"/>
    <property type="match status" value="1"/>
</dbReference>
<feature type="transmembrane region" description="Helical" evidence="2">
    <location>
        <begin position="21"/>
        <end position="40"/>
    </location>
</feature>